<dbReference type="Pfam" id="PF01381">
    <property type="entry name" value="HTH_3"/>
    <property type="match status" value="1"/>
</dbReference>
<dbReference type="InterPro" id="IPR010982">
    <property type="entry name" value="Lambda_DNA-bd_dom_sf"/>
</dbReference>
<dbReference type="SMART" id="SM00530">
    <property type="entry name" value="HTH_XRE"/>
    <property type="match status" value="1"/>
</dbReference>
<organism evidence="2 3">
    <name type="scientific">Actinobaculum suis</name>
    <dbReference type="NCBI Taxonomy" id="1657"/>
    <lineage>
        <taxon>Bacteria</taxon>
        <taxon>Bacillati</taxon>
        <taxon>Actinomycetota</taxon>
        <taxon>Actinomycetes</taxon>
        <taxon>Actinomycetales</taxon>
        <taxon>Actinomycetaceae</taxon>
        <taxon>Actinobaculum</taxon>
    </lineage>
</organism>
<dbReference type="GO" id="GO:0003677">
    <property type="term" value="F:DNA binding"/>
    <property type="evidence" value="ECO:0007669"/>
    <property type="project" value="InterPro"/>
</dbReference>
<dbReference type="Gene3D" id="1.10.260.40">
    <property type="entry name" value="lambda repressor-like DNA-binding domains"/>
    <property type="match status" value="1"/>
</dbReference>
<dbReference type="Proteomes" id="UP000269974">
    <property type="component" value="Unassembled WGS sequence"/>
</dbReference>
<name>A0A7Z8YBM3_9ACTO</name>
<dbReference type="PROSITE" id="PS50943">
    <property type="entry name" value="HTH_CROC1"/>
    <property type="match status" value="1"/>
</dbReference>
<gene>
    <name evidence="2" type="ORF">NCTC10327_01761</name>
</gene>
<reference evidence="2 3" key="1">
    <citation type="submission" date="2018-11" db="EMBL/GenBank/DDBJ databases">
        <authorList>
            <consortium name="Pathogen Informatics"/>
        </authorList>
    </citation>
    <scope>NUCLEOTIDE SEQUENCE [LARGE SCALE GENOMIC DNA]</scope>
    <source>
        <strain evidence="2 3">NCTC10327</strain>
    </source>
</reference>
<evidence type="ECO:0000313" key="2">
    <source>
        <dbReference type="EMBL" id="VDG77141.1"/>
    </source>
</evidence>
<dbReference type="CDD" id="cd00093">
    <property type="entry name" value="HTH_XRE"/>
    <property type="match status" value="1"/>
</dbReference>
<dbReference type="EMBL" id="UYIO01000001">
    <property type="protein sequence ID" value="VDG77141.1"/>
    <property type="molecule type" value="Genomic_DNA"/>
</dbReference>
<evidence type="ECO:0000259" key="1">
    <source>
        <dbReference type="PROSITE" id="PS50943"/>
    </source>
</evidence>
<accession>A0A7Z8YBM3</accession>
<evidence type="ECO:0000313" key="3">
    <source>
        <dbReference type="Proteomes" id="UP000269974"/>
    </source>
</evidence>
<protein>
    <submittedName>
        <fullName evidence="2">Putative transcriptional regulator</fullName>
    </submittedName>
</protein>
<sequence length="97" mass="11032">MVEELVKIRRAKERSHGLTQAEVADRMGTSQANVSRLESGTTDVRRRTLRRYAVAIGASIRYEVTDLDREFPIPVKSLKPWEFRRTAQPGGKTLESC</sequence>
<proteinExistence type="predicted"/>
<dbReference type="InterPro" id="IPR001387">
    <property type="entry name" value="Cro/C1-type_HTH"/>
</dbReference>
<dbReference type="SUPFAM" id="SSF47413">
    <property type="entry name" value="lambda repressor-like DNA-binding domains"/>
    <property type="match status" value="1"/>
</dbReference>
<dbReference type="AlphaFoldDB" id="A0A7Z8YBM3"/>
<comment type="caution">
    <text evidence="2">The sequence shown here is derived from an EMBL/GenBank/DDBJ whole genome shotgun (WGS) entry which is preliminary data.</text>
</comment>
<feature type="domain" description="HTH cro/C1-type" evidence="1">
    <location>
        <begin position="8"/>
        <end position="64"/>
    </location>
</feature>